<dbReference type="GO" id="GO:0090443">
    <property type="term" value="C:FAR/SIN/STRIPAK complex"/>
    <property type="evidence" value="ECO:0007669"/>
    <property type="project" value="EnsemblMetazoa"/>
</dbReference>
<dbReference type="PANTHER" id="PTHR13239">
    <property type="entry name" value="PROTEIN REQUIRED FOR HYPHAL ANASTOMOSIS HAM-2"/>
    <property type="match status" value="1"/>
</dbReference>
<dbReference type="GO" id="GO:0007032">
    <property type="term" value="P:endosome organization"/>
    <property type="evidence" value="ECO:0007669"/>
    <property type="project" value="EnsemblMetazoa"/>
</dbReference>
<dbReference type="SMART" id="SM01293">
    <property type="entry name" value="DUF3402"/>
    <property type="match status" value="1"/>
</dbReference>
<evidence type="ECO:0000259" key="1">
    <source>
        <dbReference type="SMART" id="SM01293"/>
    </source>
</evidence>
<organism evidence="2 3">
    <name type="scientific">Drosophila simulans</name>
    <name type="common">Fruit fly</name>
    <dbReference type="NCBI Taxonomy" id="7240"/>
    <lineage>
        <taxon>Eukaryota</taxon>
        <taxon>Metazoa</taxon>
        <taxon>Ecdysozoa</taxon>
        <taxon>Arthropoda</taxon>
        <taxon>Hexapoda</taxon>
        <taxon>Insecta</taxon>
        <taxon>Pterygota</taxon>
        <taxon>Neoptera</taxon>
        <taxon>Endopterygota</taxon>
        <taxon>Diptera</taxon>
        <taxon>Brachycera</taxon>
        <taxon>Muscomorpha</taxon>
        <taxon>Ephydroidea</taxon>
        <taxon>Drosophilidae</taxon>
        <taxon>Drosophila</taxon>
        <taxon>Sophophora</taxon>
    </lineage>
</organism>
<feature type="domain" description="Far11/STRP C-terminal" evidence="1">
    <location>
        <begin position="1"/>
        <end position="343"/>
    </location>
</feature>
<evidence type="ECO:0000313" key="3">
    <source>
        <dbReference type="Proteomes" id="UP000000304"/>
    </source>
</evidence>
<dbReference type="Proteomes" id="UP000000304">
    <property type="component" value="Chromosome 3L"/>
</dbReference>
<accession>B4QPH7</accession>
<dbReference type="Pfam" id="PF11882">
    <property type="entry name" value="DUF3402"/>
    <property type="match status" value="1"/>
</dbReference>
<sequence>MAHVLPRKMPLTATQSTKLTVDIGRHKEIIVKAVSAIILLYLKHFKINHVYQFEFMSQHLVFANCIPLVLKFFNQTITEYVNTKNSIPLLDFPSCVIGEQPDLSGDSFVYGGEMSDKSYSWRNVFSCINLLRILNKLIKWKHSRVMMLVVFKSAPILKKTLKVRHAMMQLYVLKLLKMQTKYLGRQWRKSNMKTMSAIYAKVRHRLNDDWAFGNDLESRPWDFQAEECTLRACVDRFNLRRYPEATQKCGNNGTAAQNAENAQQSNMMAGNNGCGNNGDANGYGNNGGGGNGGHSQQQQLNDYGVEGGFPSDEILTHSDFAFFGHSGWWDRKVELTDYFKANYAVWLEEEVYNSQTDWDAL</sequence>
<dbReference type="GO" id="GO:0035331">
    <property type="term" value="P:negative regulation of hippo signaling"/>
    <property type="evidence" value="ECO:0007669"/>
    <property type="project" value="EnsemblMetazoa"/>
</dbReference>
<dbReference type="PANTHER" id="PTHR13239:SF4">
    <property type="entry name" value="AT25231P"/>
    <property type="match status" value="1"/>
</dbReference>
<name>B4QPH7_DROSI</name>
<dbReference type="GO" id="GO:0045886">
    <property type="term" value="P:negative regulation of synaptic assembly at neuromuscular junction"/>
    <property type="evidence" value="ECO:0007669"/>
    <property type="project" value="EnsemblMetazoa"/>
</dbReference>
<dbReference type="AlphaFoldDB" id="B4QPH7"/>
<gene>
    <name evidence="2" type="primary">Dsim\GD13333</name>
    <name evidence="2" type="ORF">Dsim_GD13333</name>
</gene>
<dbReference type="InterPro" id="IPR040185">
    <property type="entry name" value="Far11/STRP"/>
</dbReference>
<evidence type="ECO:0000313" key="2">
    <source>
        <dbReference type="EMBL" id="EDX09070.1"/>
    </source>
</evidence>
<dbReference type="GO" id="GO:0010804">
    <property type="term" value="P:negative regulation of tumor necrosis factor-mediated signaling pathway"/>
    <property type="evidence" value="ECO:0007669"/>
    <property type="project" value="EnsemblMetazoa"/>
</dbReference>
<dbReference type="GO" id="GO:0019901">
    <property type="term" value="F:protein kinase binding"/>
    <property type="evidence" value="ECO:0007669"/>
    <property type="project" value="EnsemblMetazoa"/>
</dbReference>
<protein>
    <submittedName>
        <fullName evidence="2">GD13333</fullName>
    </submittedName>
</protein>
<dbReference type="HOGENOM" id="CLU_767847_0_0_1"/>
<dbReference type="GO" id="GO:0048675">
    <property type="term" value="P:axon extension"/>
    <property type="evidence" value="ECO:0007669"/>
    <property type="project" value="EnsemblMetazoa"/>
</dbReference>
<dbReference type="GO" id="GO:0000226">
    <property type="term" value="P:microtubule cytoskeleton organization"/>
    <property type="evidence" value="ECO:0007669"/>
    <property type="project" value="EnsemblMetazoa"/>
</dbReference>
<dbReference type="PhylomeDB" id="B4QPH7"/>
<dbReference type="GO" id="GO:0005829">
    <property type="term" value="C:cytosol"/>
    <property type="evidence" value="ECO:0007669"/>
    <property type="project" value="TreeGrafter"/>
</dbReference>
<dbReference type="EMBL" id="CM000363">
    <property type="protein sequence ID" value="EDX09070.1"/>
    <property type="molecule type" value="Genomic_DNA"/>
</dbReference>
<dbReference type="STRING" id="7240.B4QPH7"/>
<dbReference type="InterPro" id="IPR021819">
    <property type="entry name" value="Far11/STRP_C"/>
</dbReference>
<proteinExistence type="predicted"/>
<keyword evidence="3" id="KW-1185">Reference proteome</keyword>
<reference evidence="2 3" key="1">
    <citation type="journal article" date="2007" name="Nature">
        <title>Evolution of genes and genomes on the Drosophila phylogeny.</title>
        <authorList>
            <consortium name="Drosophila 12 Genomes Consortium"/>
            <person name="Clark A.G."/>
            <person name="Eisen M.B."/>
            <person name="Smith D.R."/>
            <person name="Bergman C.M."/>
            <person name="Oliver B."/>
            <person name="Markow T.A."/>
            <person name="Kaufman T.C."/>
            <person name="Kellis M."/>
            <person name="Gelbart W."/>
            <person name="Iyer V.N."/>
            <person name="Pollard D.A."/>
            <person name="Sackton T.B."/>
            <person name="Larracuente A.M."/>
            <person name="Singh N.D."/>
            <person name="Abad J.P."/>
            <person name="Abt D.N."/>
            <person name="Adryan B."/>
            <person name="Aguade M."/>
            <person name="Akashi H."/>
            <person name="Anderson W.W."/>
            <person name="Aquadro C.F."/>
            <person name="Ardell D.H."/>
            <person name="Arguello R."/>
            <person name="Artieri C.G."/>
            <person name="Barbash D.A."/>
            <person name="Barker D."/>
            <person name="Barsanti P."/>
            <person name="Batterham P."/>
            <person name="Batzoglou S."/>
            <person name="Begun D."/>
            <person name="Bhutkar A."/>
            <person name="Blanco E."/>
            <person name="Bosak S.A."/>
            <person name="Bradley R.K."/>
            <person name="Brand A.D."/>
            <person name="Brent M.R."/>
            <person name="Brooks A.N."/>
            <person name="Brown R.H."/>
            <person name="Butlin R.K."/>
            <person name="Caggese C."/>
            <person name="Calvi B.R."/>
            <person name="Bernardo de Carvalho A."/>
            <person name="Caspi A."/>
            <person name="Castrezana S."/>
            <person name="Celniker S.E."/>
            <person name="Chang J.L."/>
            <person name="Chapple C."/>
            <person name="Chatterji S."/>
            <person name="Chinwalla A."/>
            <person name="Civetta A."/>
            <person name="Clifton S.W."/>
            <person name="Comeron J.M."/>
            <person name="Costello J.C."/>
            <person name="Coyne J.A."/>
            <person name="Daub J."/>
            <person name="David R.G."/>
            <person name="Delcher A.L."/>
            <person name="Delehaunty K."/>
            <person name="Do C.B."/>
            <person name="Ebling H."/>
            <person name="Edwards K."/>
            <person name="Eickbush T."/>
            <person name="Evans J.D."/>
            <person name="Filipski A."/>
            <person name="Findeiss S."/>
            <person name="Freyhult E."/>
            <person name="Fulton L."/>
            <person name="Fulton R."/>
            <person name="Garcia A.C."/>
            <person name="Gardiner A."/>
            <person name="Garfield D.A."/>
            <person name="Garvin B.E."/>
            <person name="Gibson G."/>
            <person name="Gilbert D."/>
            <person name="Gnerre S."/>
            <person name="Godfrey J."/>
            <person name="Good R."/>
            <person name="Gotea V."/>
            <person name="Gravely B."/>
            <person name="Greenberg A.J."/>
            <person name="Griffiths-Jones S."/>
            <person name="Gross S."/>
            <person name="Guigo R."/>
            <person name="Gustafson E.A."/>
            <person name="Haerty W."/>
            <person name="Hahn M.W."/>
            <person name="Halligan D.L."/>
            <person name="Halpern A.L."/>
            <person name="Halter G.M."/>
            <person name="Han M.V."/>
            <person name="Heger A."/>
            <person name="Hillier L."/>
            <person name="Hinrichs A.S."/>
            <person name="Holmes I."/>
            <person name="Hoskins R.A."/>
            <person name="Hubisz M.J."/>
            <person name="Hultmark D."/>
            <person name="Huntley M.A."/>
            <person name="Jaffe D.B."/>
            <person name="Jagadeeshan S."/>
            <person name="Jeck W.R."/>
            <person name="Johnson J."/>
            <person name="Jones C.D."/>
            <person name="Jordan W.C."/>
            <person name="Karpen G.H."/>
            <person name="Kataoka E."/>
            <person name="Keightley P.D."/>
            <person name="Kheradpour P."/>
            <person name="Kirkness E.F."/>
            <person name="Koerich L.B."/>
            <person name="Kristiansen K."/>
            <person name="Kudrna D."/>
            <person name="Kulathinal R.J."/>
            <person name="Kumar S."/>
            <person name="Kwok R."/>
            <person name="Lander E."/>
            <person name="Langley C.H."/>
            <person name="Lapoint R."/>
            <person name="Lazzaro B.P."/>
            <person name="Lee S.J."/>
            <person name="Levesque L."/>
            <person name="Li R."/>
            <person name="Lin C.F."/>
            <person name="Lin M.F."/>
            <person name="Lindblad-Toh K."/>
            <person name="Llopart A."/>
            <person name="Long M."/>
            <person name="Low L."/>
            <person name="Lozovsky E."/>
            <person name="Lu J."/>
            <person name="Luo M."/>
            <person name="Machado C.A."/>
            <person name="Makalowski W."/>
            <person name="Marzo M."/>
            <person name="Matsuda M."/>
            <person name="Matzkin L."/>
            <person name="McAllister B."/>
            <person name="McBride C.S."/>
            <person name="McKernan B."/>
            <person name="McKernan K."/>
            <person name="Mendez-Lago M."/>
            <person name="Minx P."/>
            <person name="Mollenhauer M.U."/>
            <person name="Montooth K."/>
            <person name="Mount S.M."/>
            <person name="Mu X."/>
            <person name="Myers E."/>
            <person name="Negre B."/>
            <person name="Newfeld S."/>
            <person name="Nielsen R."/>
            <person name="Noor M.A."/>
            <person name="O'Grady P."/>
            <person name="Pachter L."/>
            <person name="Papaceit M."/>
            <person name="Parisi M.J."/>
            <person name="Parisi M."/>
            <person name="Parts L."/>
            <person name="Pedersen J.S."/>
            <person name="Pesole G."/>
            <person name="Phillippy A.M."/>
            <person name="Ponting C.P."/>
            <person name="Pop M."/>
            <person name="Porcelli D."/>
            <person name="Powell J.R."/>
            <person name="Prohaska S."/>
            <person name="Pruitt K."/>
            <person name="Puig M."/>
            <person name="Quesneville H."/>
            <person name="Ram K.R."/>
            <person name="Rand D."/>
            <person name="Rasmussen M.D."/>
            <person name="Reed L.K."/>
            <person name="Reenan R."/>
            <person name="Reily A."/>
            <person name="Remington K.A."/>
            <person name="Rieger T.T."/>
            <person name="Ritchie M.G."/>
            <person name="Robin C."/>
            <person name="Rogers Y.H."/>
            <person name="Rohde C."/>
            <person name="Rozas J."/>
            <person name="Rubenfield M.J."/>
            <person name="Ruiz A."/>
            <person name="Russo S."/>
            <person name="Salzberg S.L."/>
            <person name="Sanchez-Gracia A."/>
            <person name="Saranga D.J."/>
            <person name="Sato H."/>
            <person name="Schaeffer S.W."/>
            <person name="Schatz M.C."/>
            <person name="Schlenke T."/>
            <person name="Schwartz R."/>
            <person name="Segarra C."/>
            <person name="Singh R.S."/>
            <person name="Sirot L."/>
            <person name="Sirota M."/>
            <person name="Sisneros N.B."/>
            <person name="Smith C.D."/>
            <person name="Smith T.F."/>
            <person name="Spieth J."/>
            <person name="Stage D.E."/>
            <person name="Stark A."/>
            <person name="Stephan W."/>
            <person name="Strausberg R.L."/>
            <person name="Strempel S."/>
            <person name="Sturgill D."/>
            <person name="Sutton G."/>
            <person name="Sutton G.G."/>
            <person name="Tao W."/>
            <person name="Teichmann S."/>
            <person name="Tobari Y.N."/>
            <person name="Tomimura Y."/>
            <person name="Tsolas J.M."/>
            <person name="Valente V.L."/>
            <person name="Venter E."/>
            <person name="Venter J.C."/>
            <person name="Vicario S."/>
            <person name="Vieira F.G."/>
            <person name="Vilella A.J."/>
            <person name="Villasante A."/>
            <person name="Walenz B."/>
            <person name="Wang J."/>
            <person name="Wasserman M."/>
            <person name="Watts T."/>
            <person name="Wilson D."/>
            <person name="Wilson R.K."/>
            <person name="Wing R.A."/>
            <person name="Wolfner M.F."/>
            <person name="Wong A."/>
            <person name="Wong G.K."/>
            <person name="Wu C.I."/>
            <person name="Wu G."/>
            <person name="Yamamoto D."/>
            <person name="Yang H.P."/>
            <person name="Yang S.P."/>
            <person name="Yorke J.A."/>
            <person name="Yoshida K."/>
            <person name="Zdobnov E."/>
            <person name="Zhang P."/>
            <person name="Zhang Y."/>
            <person name="Zimin A.V."/>
            <person name="Baldwin J."/>
            <person name="Abdouelleil A."/>
            <person name="Abdulkadir J."/>
            <person name="Abebe A."/>
            <person name="Abera B."/>
            <person name="Abreu J."/>
            <person name="Acer S.C."/>
            <person name="Aftuck L."/>
            <person name="Alexander A."/>
            <person name="An P."/>
            <person name="Anderson E."/>
            <person name="Anderson S."/>
            <person name="Arachi H."/>
            <person name="Azer M."/>
            <person name="Bachantsang P."/>
            <person name="Barry A."/>
            <person name="Bayul T."/>
            <person name="Berlin A."/>
            <person name="Bessette D."/>
            <person name="Bloom T."/>
            <person name="Blye J."/>
            <person name="Boguslavskiy L."/>
            <person name="Bonnet C."/>
            <person name="Boukhgalter B."/>
            <person name="Bourzgui I."/>
            <person name="Brown A."/>
            <person name="Cahill P."/>
            <person name="Channer S."/>
            <person name="Cheshatsang Y."/>
            <person name="Chuda L."/>
            <person name="Citroen M."/>
            <person name="Collymore A."/>
            <person name="Cooke P."/>
            <person name="Costello M."/>
            <person name="D'Aco K."/>
            <person name="Daza R."/>
            <person name="De Haan G."/>
            <person name="DeGray S."/>
            <person name="DeMaso C."/>
            <person name="Dhargay N."/>
            <person name="Dooley K."/>
            <person name="Dooley E."/>
            <person name="Doricent M."/>
            <person name="Dorje P."/>
            <person name="Dorjee K."/>
            <person name="Dupes A."/>
            <person name="Elong R."/>
            <person name="Falk J."/>
            <person name="Farina A."/>
            <person name="Faro S."/>
            <person name="Ferguson D."/>
            <person name="Fisher S."/>
            <person name="Foley C.D."/>
            <person name="Franke A."/>
            <person name="Friedrich D."/>
            <person name="Gadbois L."/>
            <person name="Gearin G."/>
            <person name="Gearin C.R."/>
            <person name="Giannoukos G."/>
            <person name="Goode T."/>
            <person name="Graham J."/>
            <person name="Grandbois E."/>
            <person name="Grewal S."/>
            <person name="Gyaltsen K."/>
            <person name="Hafez N."/>
            <person name="Hagos B."/>
            <person name="Hall J."/>
            <person name="Henson C."/>
            <person name="Hollinger A."/>
            <person name="Honan T."/>
            <person name="Huard M.D."/>
            <person name="Hughes L."/>
            <person name="Hurhula B."/>
            <person name="Husby M.E."/>
            <person name="Kamat A."/>
            <person name="Kanga B."/>
            <person name="Kashin S."/>
            <person name="Khazanovich D."/>
            <person name="Kisner P."/>
            <person name="Lance K."/>
            <person name="Lara M."/>
            <person name="Lee W."/>
            <person name="Lennon N."/>
            <person name="Letendre F."/>
            <person name="LeVine R."/>
            <person name="Lipovsky A."/>
            <person name="Liu X."/>
            <person name="Liu J."/>
            <person name="Liu S."/>
            <person name="Lokyitsang T."/>
            <person name="Lokyitsang Y."/>
            <person name="Lubonja R."/>
            <person name="Lui A."/>
            <person name="MacDonald P."/>
            <person name="Magnisalis V."/>
            <person name="Maru K."/>
            <person name="Matthews C."/>
            <person name="McCusker W."/>
            <person name="McDonough S."/>
            <person name="Mehta T."/>
            <person name="Meldrim J."/>
            <person name="Meneus L."/>
            <person name="Mihai O."/>
            <person name="Mihalev A."/>
            <person name="Mihova T."/>
            <person name="Mittelman R."/>
            <person name="Mlenga V."/>
            <person name="Montmayeur A."/>
            <person name="Mulrain L."/>
            <person name="Navidi A."/>
            <person name="Naylor J."/>
            <person name="Negash T."/>
            <person name="Nguyen T."/>
            <person name="Nguyen N."/>
            <person name="Nicol R."/>
            <person name="Norbu C."/>
            <person name="Norbu N."/>
            <person name="Novod N."/>
            <person name="O'Neill B."/>
            <person name="Osman S."/>
            <person name="Markiewicz E."/>
            <person name="Oyono O.L."/>
            <person name="Patti C."/>
            <person name="Phunkhang P."/>
            <person name="Pierre F."/>
            <person name="Priest M."/>
            <person name="Raghuraman S."/>
            <person name="Rege F."/>
            <person name="Reyes R."/>
            <person name="Rise C."/>
            <person name="Rogov P."/>
            <person name="Ross K."/>
            <person name="Ryan E."/>
            <person name="Settipalli S."/>
            <person name="Shea T."/>
            <person name="Sherpa N."/>
            <person name="Shi L."/>
            <person name="Shih D."/>
            <person name="Sparrow T."/>
            <person name="Spaulding J."/>
            <person name="Stalker J."/>
            <person name="Stange-Thomann N."/>
            <person name="Stavropoulos S."/>
            <person name="Stone C."/>
            <person name="Strader C."/>
            <person name="Tesfaye S."/>
            <person name="Thomson T."/>
            <person name="Thoulutsang Y."/>
            <person name="Thoulutsang D."/>
            <person name="Topham K."/>
            <person name="Topping I."/>
            <person name="Tsamla T."/>
            <person name="Vassiliev H."/>
            <person name="Vo A."/>
            <person name="Wangchuk T."/>
            <person name="Wangdi T."/>
            <person name="Weiand M."/>
            <person name="Wilkinson J."/>
            <person name="Wilson A."/>
            <person name="Yadav S."/>
            <person name="Young G."/>
            <person name="Yu Q."/>
            <person name="Zembek L."/>
            <person name="Zhong D."/>
            <person name="Zimmer A."/>
            <person name="Zwirko Z."/>
            <person name="Jaffe D.B."/>
            <person name="Alvarez P."/>
            <person name="Brockman W."/>
            <person name="Butler J."/>
            <person name="Chin C."/>
            <person name="Gnerre S."/>
            <person name="Grabherr M."/>
            <person name="Kleber M."/>
            <person name="Mauceli E."/>
            <person name="MacCallum I."/>
        </authorList>
    </citation>
    <scope>NUCLEOTIDE SEQUENCE [LARGE SCALE GENOMIC DNA]</scope>
    <source>
        <strain evidence="3">white501</strain>
    </source>
</reference>
<dbReference type="GO" id="GO:0046329">
    <property type="term" value="P:negative regulation of JNK cascade"/>
    <property type="evidence" value="ECO:0007669"/>
    <property type="project" value="EnsemblMetazoa"/>
</dbReference>
<dbReference type="GO" id="GO:0098793">
    <property type="term" value="C:presynapse"/>
    <property type="evidence" value="ECO:0007669"/>
    <property type="project" value="EnsemblMetazoa"/>
</dbReference>
<dbReference type="OrthoDB" id="18234at2759"/>
<dbReference type="OMA" id="FNARRYS"/>